<gene>
    <name evidence="13" type="ORF">ACFQIC_05770</name>
</gene>
<evidence type="ECO:0000313" key="13">
    <source>
        <dbReference type="EMBL" id="MFC7061367.1"/>
    </source>
</evidence>
<feature type="transmembrane region" description="Helical" evidence="12">
    <location>
        <begin position="317"/>
        <end position="342"/>
    </location>
</feature>
<feature type="transmembrane region" description="Helical" evidence="12">
    <location>
        <begin position="354"/>
        <end position="377"/>
    </location>
</feature>
<proteinExistence type="inferred from homology"/>
<sequence length="451" mass="50075">MFFEDSVTMSRLLTSLTLAFHVIFATVGVGIPIMISIAEFIGIKKKDSHLTLLARRWTRGMTITIAVGVVTGTAIGLQLSLLWPSFMQVAGNVISLPLFMEVFAFFFEAIFLGIYLYTWDRFKNPMYHWLLSIPIVIGSTLSAFFITTVNAFMNTPQGFEMDGNTVTEISPLAAMFNPATPTKVFHVVASSYLTSAAILATIAAVIILVKKGSEYHRKALKLTVTATFIFAIATAIAGDLSAKFLAEHQPEKLAAGEWHFETEAGADLVLFGSLNEDNEVENAITIPKGLSFLAYGDFNAEVEGLNEVPSDEQPPLWIHYMFDLMVSIGFYVLGISMLFLLFWKVKKWNEENRLLLWGIATLGPLSMLAIEFGWIFAEEGRQPWILRGIMTVAEGATTSDHVGLMFILFCGLYFVLGAGCLLVLRKMFKNNPAEAEFEERYPEVAATKEED</sequence>
<keyword evidence="4 12" id="KW-1003">Cell membrane</keyword>
<feature type="transmembrane region" description="Helical" evidence="12">
    <location>
        <begin position="402"/>
        <end position="424"/>
    </location>
</feature>
<feature type="transmembrane region" description="Helical" evidence="12">
    <location>
        <begin position="129"/>
        <end position="153"/>
    </location>
</feature>
<evidence type="ECO:0000256" key="12">
    <source>
        <dbReference type="PIRNR" id="PIRNR006446"/>
    </source>
</evidence>
<dbReference type="InterPro" id="IPR002585">
    <property type="entry name" value="Cyt-d_ubiquinol_oxidase_su_1"/>
</dbReference>
<evidence type="ECO:0000256" key="4">
    <source>
        <dbReference type="ARBA" id="ARBA00022475"/>
    </source>
</evidence>
<keyword evidence="9 12" id="KW-1133">Transmembrane helix</keyword>
<dbReference type="PANTHER" id="PTHR30365:SF14">
    <property type="entry name" value="CYTOCHROME BD MENAQUINOL OXIDASE SUBUNIT I-RELATED"/>
    <property type="match status" value="1"/>
</dbReference>
<organism evidence="13 14">
    <name type="scientific">Halobacillus seohaensis</name>
    <dbReference type="NCBI Taxonomy" id="447421"/>
    <lineage>
        <taxon>Bacteria</taxon>
        <taxon>Bacillati</taxon>
        <taxon>Bacillota</taxon>
        <taxon>Bacilli</taxon>
        <taxon>Bacillales</taxon>
        <taxon>Bacillaceae</taxon>
        <taxon>Halobacillus</taxon>
    </lineage>
</organism>
<keyword evidence="11 12" id="KW-0472">Membrane</keyword>
<evidence type="ECO:0000256" key="1">
    <source>
        <dbReference type="ARBA" id="ARBA00004651"/>
    </source>
</evidence>
<comment type="caution">
    <text evidence="13">The sequence shown here is derived from an EMBL/GenBank/DDBJ whole genome shotgun (WGS) entry which is preliminary data.</text>
</comment>
<comment type="subcellular location">
    <subcellularLocation>
        <location evidence="1">Cell membrane</location>
        <topology evidence="1">Multi-pass membrane protein</topology>
    </subcellularLocation>
</comment>
<dbReference type="Proteomes" id="UP001596410">
    <property type="component" value="Unassembled WGS sequence"/>
</dbReference>
<keyword evidence="5 12" id="KW-0349">Heme</keyword>
<evidence type="ECO:0000256" key="6">
    <source>
        <dbReference type="ARBA" id="ARBA00022692"/>
    </source>
</evidence>
<feature type="transmembrane region" description="Helical" evidence="12">
    <location>
        <begin position="20"/>
        <end position="42"/>
    </location>
</feature>
<reference evidence="14" key="1">
    <citation type="journal article" date="2019" name="Int. J. Syst. Evol. Microbiol.">
        <title>The Global Catalogue of Microorganisms (GCM) 10K type strain sequencing project: providing services to taxonomists for standard genome sequencing and annotation.</title>
        <authorList>
            <consortium name="The Broad Institute Genomics Platform"/>
            <consortium name="The Broad Institute Genome Sequencing Center for Infectious Disease"/>
            <person name="Wu L."/>
            <person name="Ma J."/>
        </authorList>
    </citation>
    <scope>NUCLEOTIDE SEQUENCE [LARGE SCALE GENOMIC DNA]</scope>
    <source>
        <strain evidence="14">CGMCC 4.1621</strain>
    </source>
</reference>
<keyword evidence="7 12" id="KW-0479">Metal-binding</keyword>
<dbReference type="PANTHER" id="PTHR30365">
    <property type="entry name" value="CYTOCHROME D UBIQUINOL OXIDASE"/>
    <property type="match status" value="1"/>
</dbReference>
<dbReference type="RefSeq" id="WP_204707966.1">
    <property type="nucleotide sequence ID" value="NZ_JBHSZV010000013.1"/>
</dbReference>
<keyword evidence="8 12" id="KW-0249">Electron transport</keyword>
<evidence type="ECO:0000256" key="8">
    <source>
        <dbReference type="ARBA" id="ARBA00022982"/>
    </source>
</evidence>
<protein>
    <submittedName>
        <fullName evidence="13">Cytochrome ubiquinol oxidase subunit I</fullName>
    </submittedName>
</protein>
<dbReference type="EMBL" id="JBHSZV010000013">
    <property type="protein sequence ID" value="MFC7061367.1"/>
    <property type="molecule type" value="Genomic_DNA"/>
</dbReference>
<feature type="transmembrane region" description="Helical" evidence="12">
    <location>
        <begin position="98"/>
        <end position="117"/>
    </location>
</feature>
<evidence type="ECO:0000256" key="3">
    <source>
        <dbReference type="ARBA" id="ARBA00022448"/>
    </source>
</evidence>
<evidence type="ECO:0000256" key="9">
    <source>
        <dbReference type="ARBA" id="ARBA00022989"/>
    </source>
</evidence>
<keyword evidence="3 12" id="KW-0813">Transport</keyword>
<dbReference type="Pfam" id="PF01654">
    <property type="entry name" value="Cyt_bd_oxida_I"/>
    <property type="match status" value="1"/>
</dbReference>
<feature type="transmembrane region" description="Helical" evidence="12">
    <location>
        <begin position="184"/>
        <end position="207"/>
    </location>
</feature>
<keyword evidence="10 12" id="KW-0408">Iron</keyword>
<comment type="similarity">
    <text evidence="2 12">Belongs to the cytochrome ubiquinol oxidase subunit 1 family.</text>
</comment>
<accession>A0ABW2ELF8</accession>
<evidence type="ECO:0000256" key="2">
    <source>
        <dbReference type="ARBA" id="ARBA00009819"/>
    </source>
</evidence>
<keyword evidence="6 12" id="KW-0812">Transmembrane</keyword>
<evidence type="ECO:0000256" key="5">
    <source>
        <dbReference type="ARBA" id="ARBA00022617"/>
    </source>
</evidence>
<evidence type="ECO:0000313" key="14">
    <source>
        <dbReference type="Proteomes" id="UP001596410"/>
    </source>
</evidence>
<evidence type="ECO:0000256" key="7">
    <source>
        <dbReference type="ARBA" id="ARBA00022723"/>
    </source>
</evidence>
<feature type="transmembrane region" description="Helical" evidence="12">
    <location>
        <begin position="219"/>
        <end position="238"/>
    </location>
</feature>
<dbReference type="PIRSF" id="PIRSF006446">
    <property type="entry name" value="Cyt_quinol_oxidase_1"/>
    <property type="match status" value="1"/>
</dbReference>
<name>A0ABW2ELF8_9BACI</name>
<keyword evidence="14" id="KW-1185">Reference proteome</keyword>
<evidence type="ECO:0000256" key="10">
    <source>
        <dbReference type="ARBA" id="ARBA00023004"/>
    </source>
</evidence>
<feature type="transmembrane region" description="Helical" evidence="12">
    <location>
        <begin position="63"/>
        <end position="86"/>
    </location>
</feature>
<evidence type="ECO:0000256" key="11">
    <source>
        <dbReference type="ARBA" id="ARBA00023136"/>
    </source>
</evidence>